<keyword evidence="3 5" id="KW-1133">Transmembrane helix</keyword>
<evidence type="ECO:0000313" key="7">
    <source>
        <dbReference type="EMBL" id="PHK96114.1"/>
    </source>
</evidence>
<sequence>MRRAIGLLLVSLVAVALAWGLMRLGGSVELRVGDMFIGVSMPVLLIGLVVLFIVLHGLLVGLRALIGWPARARARRAARRREQGEAVLTKALVSLAAGSADTARSEVRRARSLLGDTPQLLLLTAEAERMAGREEAATEAFQALARREDARFIGLRGLLRQAIQRKDWPAAQALAREAEAAHPGAAWLREERALLAQRTQDWREALALAAPETPRAPLALAAASQETDAERAAELERQAFQADPGFTPAVLAHAKRMAATGSPRRARSVLEQGWATAPHPQIAEAYLEGEADALARVKLAETLVSRNRTAAESRLLLARVALQASLTGRARSELEALVESGEADARAYLLLVELEQLEHGDSPVARAAEAKWLRAATAAPAEPRWRCGNCGKAHAQWKPVCEACGTAGRIAWGRQD</sequence>
<evidence type="ECO:0000256" key="4">
    <source>
        <dbReference type="ARBA" id="ARBA00023136"/>
    </source>
</evidence>
<accession>A0A2C7AG90</accession>
<dbReference type="Gene3D" id="1.25.40.10">
    <property type="entry name" value="Tetratricopeptide repeat domain"/>
    <property type="match status" value="1"/>
</dbReference>
<dbReference type="GO" id="GO:0016020">
    <property type="term" value="C:membrane"/>
    <property type="evidence" value="ECO:0007669"/>
    <property type="project" value="UniProtKB-SubCell"/>
</dbReference>
<evidence type="ECO:0000259" key="6">
    <source>
        <dbReference type="Pfam" id="PF07219"/>
    </source>
</evidence>
<comment type="subcellular location">
    <subcellularLocation>
        <location evidence="1">Membrane</location>
    </subcellularLocation>
</comment>
<gene>
    <name evidence="7" type="ORF">CR162_04540</name>
</gene>
<dbReference type="Pfam" id="PF07219">
    <property type="entry name" value="HemY_N"/>
    <property type="match status" value="1"/>
</dbReference>
<dbReference type="InterPro" id="IPR011990">
    <property type="entry name" value="TPR-like_helical_dom_sf"/>
</dbReference>
<reference evidence="7 8" key="1">
    <citation type="submission" date="2017-10" db="EMBL/GenBank/DDBJ databases">
        <authorList>
            <person name="Banno H."/>
            <person name="Chua N.-H."/>
        </authorList>
    </citation>
    <scope>NUCLEOTIDE SEQUENCE [LARGE SCALE GENOMIC DNA]</scope>
    <source>
        <strain evidence="7 8">YW11</strain>
    </source>
</reference>
<evidence type="ECO:0000313" key="8">
    <source>
        <dbReference type="Proteomes" id="UP000223527"/>
    </source>
</evidence>
<evidence type="ECO:0000256" key="3">
    <source>
        <dbReference type="ARBA" id="ARBA00022989"/>
    </source>
</evidence>
<keyword evidence="2 5" id="KW-0812">Transmembrane</keyword>
<name>A0A2C7AG90_9PROT</name>
<feature type="domain" description="HemY N-terminal" evidence="6">
    <location>
        <begin position="26"/>
        <end position="132"/>
    </location>
</feature>
<comment type="caution">
    <text evidence="7">The sequence shown here is derived from an EMBL/GenBank/DDBJ whole genome shotgun (WGS) entry which is preliminary data.</text>
</comment>
<proteinExistence type="predicted"/>
<dbReference type="OrthoDB" id="9798343at2"/>
<dbReference type="Proteomes" id="UP000223527">
    <property type="component" value="Unassembled WGS sequence"/>
</dbReference>
<dbReference type="RefSeq" id="WP_099094355.1">
    <property type="nucleotide sequence ID" value="NZ_PDNU01000004.1"/>
</dbReference>
<dbReference type="AlphaFoldDB" id="A0A2C7AG90"/>
<dbReference type="EMBL" id="PDNU01000004">
    <property type="protein sequence ID" value="PHK96114.1"/>
    <property type="molecule type" value="Genomic_DNA"/>
</dbReference>
<evidence type="ECO:0000256" key="2">
    <source>
        <dbReference type="ARBA" id="ARBA00022692"/>
    </source>
</evidence>
<dbReference type="InterPro" id="IPR010817">
    <property type="entry name" value="HemY_N"/>
</dbReference>
<organism evidence="7 8">
    <name type="scientific">Teichococcus rhizosphaerae</name>
    <dbReference type="NCBI Taxonomy" id="1335062"/>
    <lineage>
        <taxon>Bacteria</taxon>
        <taxon>Pseudomonadati</taxon>
        <taxon>Pseudomonadota</taxon>
        <taxon>Alphaproteobacteria</taxon>
        <taxon>Acetobacterales</taxon>
        <taxon>Roseomonadaceae</taxon>
        <taxon>Roseomonas</taxon>
    </lineage>
</organism>
<evidence type="ECO:0000256" key="5">
    <source>
        <dbReference type="SAM" id="Phobius"/>
    </source>
</evidence>
<keyword evidence="4 5" id="KW-0472">Membrane</keyword>
<keyword evidence="8" id="KW-1185">Reference proteome</keyword>
<protein>
    <submittedName>
        <fullName evidence="7">Heme biosynthesis protein HemY</fullName>
    </submittedName>
</protein>
<dbReference type="SUPFAM" id="SSF48452">
    <property type="entry name" value="TPR-like"/>
    <property type="match status" value="1"/>
</dbReference>
<feature type="transmembrane region" description="Helical" evidence="5">
    <location>
        <begin position="44"/>
        <end position="66"/>
    </location>
</feature>
<evidence type="ECO:0000256" key="1">
    <source>
        <dbReference type="ARBA" id="ARBA00004370"/>
    </source>
</evidence>